<feature type="domain" description="Ig-like" evidence="3">
    <location>
        <begin position="259"/>
        <end position="361"/>
    </location>
</feature>
<dbReference type="InterPro" id="IPR013783">
    <property type="entry name" value="Ig-like_fold"/>
</dbReference>
<keyword evidence="1" id="KW-0393">Immunoglobulin domain</keyword>
<dbReference type="AlphaFoldDB" id="A0A336MDP2"/>
<dbReference type="SMART" id="SM00409">
    <property type="entry name" value="IG"/>
    <property type="match status" value="3"/>
</dbReference>
<dbReference type="InterPro" id="IPR013106">
    <property type="entry name" value="Ig_V-set"/>
</dbReference>
<dbReference type="SUPFAM" id="SSF48726">
    <property type="entry name" value="Immunoglobulin"/>
    <property type="match status" value="3"/>
</dbReference>
<dbReference type="VEuPathDB" id="VectorBase:CSON015086"/>
<evidence type="ECO:0000259" key="3">
    <source>
        <dbReference type="PROSITE" id="PS50835"/>
    </source>
</evidence>
<sequence>MCGLSRPEPADDNYQNDADDDYQDDDQDYNQEYDDGDSKDQSSKQVGEKKTAYFLEDRMSKSANISQTVALACPVKNLDEKNHVIMWYNYTSMLYQKKVKHSKDPRISLDENFSLHIKNVQVTDTNEYFCKIYPENINHTISLKVFGPLTHVSILANKNNVTSQKLTFDVRQPSYEFNGANLVLECKATGGNPAGRVTWSKKGENLEHGTRSHHIHVYNNTLEIRHITRKQAGVYQCLAGNGFGKPVHAHVELVVTHKPQFLKEETAVNTNIDETAELHCKFESNPKPEHVHWYKNEGSAKHERIHESDKYKIRNHYDQHGGVSTTTLEIRRIDQQDLNEYTCEVQNAVGKARSKIFLALTPSTVQLLSHSYKGGVLHTKWETHSHQPLTELNVMTRGSDGKWDSHNIPVTDAHKPRNNVWTIPTDVKLPSGDYEVQARAKNSEGWSAINSETHKFNLLHEKIDLQDTINFVDDDTEEVQVAQIGGTGGSQSISRASACILGVFLSIVLFF</sequence>
<name>A0A336MDP2_CULSO</name>
<dbReference type="Pfam" id="PF07686">
    <property type="entry name" value="V-set"/>
    <property type="match status" value="1"/>
</dbReference>
<dbReference type="PANTHER" id="PTHR45080:SF38">
    <property type="entry name" value="FI23916P1-RELATED"/>
    <property type="match status" value="1"/>
</dbReference>
<evidence type="ECO:0000313" key="4">
    <source>
        <dbReference type="EMBL" id="SSX28040.1"/>
    </source>
</evidence>
<dbReference type="InterPro" id="IPR036179">
    <property type="entry name" value="Ig-like_dom_sf"/>
</dbReference>
<dbReference type="InterPro" id="IPR003598">
    <property type="entry name" value="Ig_sub2"/>
</dbReference>
<dbReference type="EMBL" id="UFQT01000928">
    <property type="protein sequence ID" value="SSX28040.1"/>
    <property type="molecule type" value="Genomic_DNA"/>
</dbReference>
<feature type="region of interest" description="Disordered" evidence="2">
    <location>
        <begin position="1"/>
        <end position="46"/>
    </location>
</feature>
<dbReference type="GO" id="GO:0043025">
    <property type="term" value="C:neuronal cell body"/>
    <property type="evidence" value="ECO:0007669"/>
    <property type="project" value="TreeGrafter"/>
</dbReference>
<feature type="compositionally biased region" description="Acidic residues" evidence="2">
    <location>
        <begin position="17"/>
        <end position="35"/>
    </location>
</feature>
<dbReference type="GO" id="GO:0007156">
    <property type="term" value="P:homophilic cell adhesion via plasma membrane adhesion molecules"/>
    <property type="evidence" value="ECO:0007669"/>
    <property type="project" value="TreeGrafter"/>
</dbReference>
<dbReference type="FunFam" id="2.60.40.10:FF:000107">
    <property type="entry name" value="Myosin, light chain kinase a"/>
    <property type="match status" value="1"/>
</dbReference>
<dbReference type="InterPro" id="IPR003599">
    <property type="entry name" value="Ig_sub"/>
</dbReference>
<dbReference type="GO" id="GO:0030424">
    <property type="term" value="C:axon"/>
    <property type="evidence" value="ECO:0007669"/>
    <property type="project" value="TreeGrafter"/>
</dbReference>
<gene>
    <name evidence="4" type="primary">CSON015086</name>
</gene>
<feature type="compositionally biased region" description="Basic and acidic residues" evidence="2">
    <location>
        <begin position="36"/>
        <end position="46"/>
    </location>
</feature>
<dbReference type="GO" id="GO:0050808">
    <property type="term" value="P:synapse organization"/>
    <property type="evidence" value="ECO:0007669"/>
    <property type="project" value="TreeGrafter"/>
</dbReference>
<dbReference type="PANTHER" id="PTHR45080">
    <property type="entry name" value="CONTACTIN 5"/>
    <property type="match status" value="1"/>
</dbReference>
<dbReference type="CDD" id="cd00096">
    <property type="entry name" value="Ig"/>
    <property type="match status" value="1"/>
</dbReference>
<accession>A0A336MDP2</accession>
<dbReference type="Gene3D" id="2.60.40.10">
    <property type="entry name" value="Immunoglobulins"/>
    <property type="match status" value="3"/>
</dbReference>
<dbReference type="InterPro" id="IPR007110">
    <property type="entry name" value="Ig-like_dom"/>
</dbReference>
<dbReference type="GO" id="GO:0005886">
    <property type="term" value="C:plasma membrane"/>
    <property type="evidence" value="ECO:0007669"/>
    <property type="project" value="TreeGrafter"/>
</dbReference>
<feature type="domain" description="Ig-like" evidence="3">
    <location>
        <begin position="66"/>
        <end position="142"/>
    </location>
</feature>
<proteinExistence type="predicted"/>
<dbReference type="SMART" id="SM00408">
    <property type="entry name" value="IGc2"/>
    <property type="match status" value="3"/>
</dbReference>
<dbReference type="GO" id="GO:0008046">
    <property type="term" value="F:axon guidance receptor activity"/>
    <property type="evidence" value="ECO:0007669"/>
    <property type="project" value="TreeGrafter"/>
</dbReference>
<dbReference type="PROSITE" id="PS50835">
    <property type="entry name" value="IG_LIKE"/>
    <property type="match status" value="3"/>
</dbReference>
<dbReference type="InterPro" id="IPR013098">
    <property type="entry name" value="Ig_I-set"/>
</dbReference>
<feature type="domain" description="Ig-like" evidence="3">
    <location>
        <begin position="148"/>
        <end position="256"/>
    </location>
</feature>
<protein>
    <submittedName>
        <fullName evidence="4">CSON015086 protein</fullName>
    </submittedName>
</protein>
<dbReference type="Pfam" id="PF13927">
    <property type="entry name" value="Ig_3"/>
    <property type="match status" value="1"/>
</dbReference>
<reference evidence="4" key="1">
    <citation type="submission" date="2018-07" db="EMBL/GenBank/DDBJ databases">
        <authorList>
            <person name="Quirk P.G."/>
            <person name="Krulwich T.A."/>
        </authorList>
    </citation>
    <scope>NUCLEOTIDE SEQUENCE</scope>
</reference>
<evidence type="ECO:0000256" key="2">
    <source>
        <dbReference type="SAM" id="MobiDB-lite"/>
    </source>
</evidence>
<dbReference type="Pfam" id="PF07679">
    <property type="entry name" value="I-set"/>
    <property type="match status" value="1"/>
</dbReference>
<dbReference type="InterPro" id="IPR050958">
    <property type="entry name" value="Cell_Adh-Cytoskel_Orgn"/>
</dbReference>
<evidence type="ECO:0000256" key="1">
    <source>
        <dbReference type="ARBA" id="ARBA00023319"/>
    </source>
</evidence>
<organism evidence="4">
    <name type="scientific">Culicoides sonorensis</name>
    <name type="common">Biting midge</name>
    <dbReference type="NCBI Taxonomy" id="179676"/>
    <lineage>
        <taxon>Eukaryota</taxon>
        <taxon>Metazoa</taxon>
        <taxon>Ecdysozoa</taxon>
        <taxon>Arthropoda</taxon>
        <taxon>Hexapoda</taxon>
        <taxon>Insecta</taxon>
        <taxon>Pterygota</taxon>
        <taxon>Neoptera</taxon>
        <taxon>Endopterygota</taxon>
        <taxon>Diptera</taxon>
        <taxon>Nematocera</taxon>
        <taxon>Chironomoidea</taxon>
        <taxon>Ceratopogonidae</taxon>
        <taxon>Ceratopogoninae</taxon>
        <taxon>Culicoides</taxon>
        <taxon>Monoculicoides</taxon>
    </lineage>
</organism>